<accession>A0A4S8KIS6</accession>
<organism evidence="2 3">
    <name type="scientific">Dendrothele bispora (strain CBS 962.96)</name>
    <dbReference type="NCBI Taxonomy" id="1314807"/>
    <lineage>
        <taxon>Eukaryota</taxon>
        <taxon>Fungi</taxon>
        <taxon>Dikarya</taxon>
        <taxon>Basidiomycota</taxon>
        <taxon>Agaricomycotina</taxon>
        <taxon>Agaricomycetes</taxon>
        <taxon>Agaricomycetidae</taxon>
        <taxon>Agaricales</taxon>
        <taxon>Agaricales incertae sedis</taxon>
        <taxon>Dendrothele</taxon>
    </lineage>
</organism>
<protein>
    <submittedName>
        <fullName evidence="2">Uncharacterized protein</fullName>
    </submittedName>
</protein>
<evidence type="ECO:0000256" key="1">
    <source>
        <dbReference type="SAM" id="MobiDB-lite"/>
    </source>
</evidence>
<sequence length="55" mass="6060">MSSGTAFRPPPNHRDDGALSPFSHRPPVTPDWLHYNCQLRPCSETQVGPLNFGGI</sequence>
<name>A0A4S8KIS6_DENBC</name>
<proteinExistence type="predicted"/>
<evidence type="ECO:0000313" key="2">
    <source>
        <dbReference type="EMBL" id="THU75337.1"/>
    </source>
</evidence>
<keyword evidence="3" id="KW-1185">Reference proteome</keyword>
<gene>
    <name evidence="2" type="ORF">K435DRAFT_881037</name>
</gene>
<feature type="region of interest" description="Disordered" evidence="1">
    <location>
        <begin position="1"/>
        <end position="25"/>
    </location>
</feature>
<dbReference type="EMBL" id="ML182340">
    <property type="protein sequence ID" value="THU75337.1"/>
    <property type="molecule type" value="Genomic_DNA"/>
</dbReference>
<dbReference type="Proteomes" id="UP000297245">
    <property type="component" value="Unassembled WGS sequence"/>
</dbReference>
<reference evidence="2 3" key="1">
    <citation type="journal article" date="2019" name="Nat. Ecol. Evol.">
        <title>Megaphylogeny resolves global patterns of mushroom evolution.</title>
        <authorList>
            <person name="Varga T."/>
            <person name="Krizsan K."/>
            <person name="Foldi C."/>
            <person name="Dima B."/>
            <person name="Sanchez-Garcia M."/>
            <person name="Sanchez-Ramirez S."/>
            <person name="Szollosi G.J."/>
            <person name="Szarkandi J.G."/>
            <person name="Papp V."/>
            <person name="Albert L."/>
            <person name="Andreopoulos W."/>
            <person name="Angelini C."/>
            <person name="Antonin V."/>
            <person name="Barry K.W."/>
            <person name="Bougher N.L."/>
            <person name="Buchanan P."/>
            <person name="Buyck B."/>
            <person name="Bense V."/>
            <person name="Catcheside P."/>
            <person name="Chovatia M."/>
            <person name="Cooper J."/>
            <person name="Damon W."/>
            <person name="Desjardin D."/>
            <person name="Finy P."/>
            <person name="Geml J."/>
            <person name="Haridas S."/>
            <person name="Hughes K."/>
            <person name="Justo A."/>
            <person name="Karasinski D."/>
            <person name="Kautmanova I."/>
            <person name="Kiss B."/>
            <person name="Kocsube S."/>
            <person name="Kotiranta H."/>
            <person name="LaButti K.M."/>
            <person name="Lechner B.E."/>
            <person name="Liimatainen K."/>
            <person name="Lipzen A."/>
            <person name="Lukacs Z."/>
            <person name="Mihaltcheva S."/>
            <person name="Morgado L.N."/>
            <person name="Niskanen T."/>
            <person name="Noordeloos M.E."/>
            <person name="Ohm R.A."/>
            <person name="Ortiz-Santana B."/>
            <person name="Ovrebo C."/>
            <person name="Racz N."/>
            <person name="Riley R."/>
            <person name="Savchenko A."/>
            <person name="Shiryaev A."/>
            <person name="Soop K."/>
            <person name="Spirin V."/>
            <person name="Szebenyi C."/>
            <person name="Tomsovsky M."/>
            <person name="Tulloss R.E."/>
            <person name="Uehling J."/>
            <person name="Grigoriev I.V."/>
            <person name="Vagvolgyi C."/>
            <person name="Papp T."/>
            <person name="Martin F.M."/>
            <person name="Miettinen O."/>
            <person name="Hibbett D.S."/>
            <person name="Nagy L.G."/>
        </authorList>
    </citation>
    <scope>NUCLEOTIDE SEQUENCE [LARGE SCALE GENOMIC DNA]</scope>
    <source>
        <strain evidence="2 3">CBS 962.96</strain>
    </source>
</reference>
<dbReference type="AlphaFoldDB" id="A0A4S8KIS6"/>
<evidence type="ECO:0000313" key="3">
    <source>
        <dbReference type="Proteomes" id="UP000297245"/>
    </source>
</evidence>